<evidence type="ECO:0000259" key="12">
    <source>
        <dbReference type="Pfam" id="PF01435"/>
    </source>
</evidence>
<feature type="domain" description="Peptidase M48" evidence="12">
    <location>
        <begin position="72"/>
        <end position="323"/>
    </location>
</feature>
<dbReference type="Proteomes" id="UP000092401">
    <property type="component" value="Unassembled WGS sequence"/>
</dbReference>
<dbReference type="InterPro" id="IPR018247">
    <property type="entry name" value="EF_Hand_1_Ca_BS"/>
</dbReference>
<evidence type="ECO:0000256" key="7">
    <source>
        <dbReference type="ARBA" id="ARBA00022833"/>
    </source>
</evidence>
<comment type="caution">
    <text evidence="13">The sequence shown here is derived from an EMBL/GenBank/DDBJ whole genome shotgun (WGS) entry which is preliminary data.</text>
</comment>
<evidence type="ECO:0000313" key="14">
    <source>
        <dbReference type="EMBL" id="KYC47544.1"/>
    </source>
</evidence>
<feature type="binding site" evidence="11">
    <location>
        <position position="142"/>
    </location>
    <ligand>
        <name>Zn(2+)</name>
        <dbReference type="ChEBI" id="CHEBI:29105"/>
        <note>catalytic</note>
    </ligand>
</feature>
<dbReference type="EMBL" id="LNGF01000021">
    <property type="protein sequence ID" value="KYC47544.1"/>
    <property type="molecule type" value="Genomic_DNA"/>
</dbReference>
<dbReference type="AlphaFoldDB" id="A0A150IIY8"/>
<dbReference type="InterPro" id="IPR022919">
    <property type="entry name" value="Pept_M48_protease_HtpX"/>
</dbReference>
<evidence type="ECO:0000256" key="8">
    <source>
        <dbReference type="ARBA" id="ARBA00022989"/>
    </source>
</evidence>
<keyword evidence="10 11" id="KW-0472">Membrane</keyword>
<comment type="cofactor">
    <cofactor evidence="11">
        <name>Zn(2+)</name>
        <dbReference type="ChEBI" id="CHEBI:29105"/>
    </cofactor>
    <text evidence="11">Binds 1 zinc ion per subunit.</text>
</comment>
<sequence>MWLQARMYMLIGVMFVIIYGFLLFVGAAIGYSGQSFVNYTVIMALGMMFVQYMIGPKMVESSMKVRYINEGENPKLYRIVEEQARKAGLKKTPRVGICPTPMPNAFAFGRSKGDARVCVTDGIMNLLSEDELKAVIGHEISHVKHSDMAIITLLSAVPMIAYFMYMSSFYGGRMTSSNNRNSIGTAMVGIVALVVYFITNLLVMYGSRIREYYADKGSTEIGNEPHYLASALYKLVYGTAKTPKREVQRVEGIKAFFMNDPTKAMGDFNELTEVDIDMSGTIDRNELAALRQGGVRVGTSASIMELMSTHPNMLKRIKHLSELAK</sequence>
<keyword evidence="2 11" id="KW-1003">Cell membrane</keyword>
<dbReference type="Proteomes" id="UP000092403">
    <property type="component" value="Unassembled WGS sequence"/>
</dbReference>
<keyword evidence="5 11" id="KW-0479">Metal-binding</keyword>
<keyword evidence="13" id="KW-0346">Stress response</keyword>
<feature type="binding site" evidence="11">
    <location>
        <position position="138"/>
    </location>
    <ligand>
        <name>Zn(2+)</name>
        <dbReference type="ChEBI" id="CHEBI:29105"/>
        <note>catalytic</note>
    </ligand>
</feature>
<evidence type="ECO:0000256" key="10">
    <source>
        <dbReference type="ARBA" id="ARBA00023136"/>
    </source>
</evidence>
<proteinExistence type="inferred from homology"/>
<evidence type="ECO:0000313" key="13">
    <source>
        <dbReference type="EMBL" id="KYC44785.1"/>
    </source>
</evidence>
<evidence type="ECO:0000256" key="9">
    <source>
        <dbReference type="ARBA" id="ARBA00023049"/>
    </source>
</evidence>
<dbReference type="Gene3D" id="3.30.2010.10">
    <property type="entry name" value="Metalloproteases ('zincins'), catalytic domain"/>
    <property type="match status" value="1"/>
</dbReference>
<accession>A0A150IZA0</accession>
<keyword evidence="6 11" id="KW-0378">Hydrolase</keyword>
<reference evidence="16 17" key="1">
    <citation type="journal article" date="2016" name="ISME J.">
        <title>Chasing the elusive Euryarchaeota class WSA2: genomes reveal a uniquely fastidious methyl-reducing methanogen.</title>
        <authorList>
            <person name="Nobu M.K."/>
            <person name="Narihiro T."/>
            <person name="Kuroda K."/>
            <person name="Mei R."/>
            <person name="Liu W.T."/>
        </authorList>
    </citation>
    <scope>NUCLEOTIDE SEQUENCE [LARGE SCALE GENOMIC DNA]</scope>
    <source>
        <strain evidence="13">B03fssc0709_Meth_Bin005</strain>
        <strain evidence="14">B15fssc0709_Meth_Bin003</strain>
        <strain evidence="15">BMIXfssc0709_Meth_Bin006</strain>
    </source>
</reference>
<feature type="transmembrane region" description="Helical" evidence="11">
    <location>
        <begin position="182"/>
        <end position="203"/>
    </location>
</feature>
<feature type="binding site" evidence="11">
    <location>
        <position position="211"/>
    </location>
    <ligand>
        <name>Zn(2+)</name>
        <dbReference type="ChEBI" id="CHEBI:29105"/>
        <note>catalytic</note>
    </ligand>
</feature>
<comment type="similarity">
    <text evidence="1 11">Belongs to the peptidase M48B family.</text>
</comment>
<evidence type="ECO:0000313" key="16">
    <source>
        <dbReference type="Proteomes" id="UP000091929"/>
    </source>
</evidence>
<accession>A0A150IIY8</accession>
<dbReference type="PROSITE" id="PS00018">
    <property type="entry name" value="EF_HAND_1"/>
    <property type="match status" value="1"/>
</dbReference>
<dbReference type="PANTHER" id="PTHR43221:SF2">
    <property type="entry name" value="PROTEASE HTPX HOMOLOG"/>
    <property type="match status" value="1"/>
</dbReference>
<accession>A0A150IS88</accession>
<dbReference type="GO" id="GO:0004222">
    <property type="term" value="F:metalloendopeptidase activity"/>
    <property type="evidence" value="ECO:0007669"/>
    <property type="project" value="UniProtKB-UniRule"/>
</dbReference>
<keyword evidence="9 11" id="KW-0482">Metalloprotease</keyword>
<keyword evidence="8 11" id="KW-1133">Transmembrane helix</keyword>
<evidence type="ECO:0000313" key="15">
    <source>
        <dbReference type="EMBL" id="KYC50188.1"/>
    </source>
</evidence>
<dbReference type="EMBL" id="LNJC01000018">
    <property type="protein sequence ID" value="KYC50188.1"/>
    <property type="molecule type" value="Genomic_DNA"/>
</dbReference>
<keyword evidence="7 11" id="KW-0862">Zinc</keyword>
<dbReference type="HAMAP" id="MF_00188">
    <property type="entry name" value="Pept_M48_protease_HtpX"/>
    <property type="match status" value="1"/>
</dbReference>
<dbReference type="GO" id="GO:0005886">
    <property type="term" value="C:plasma membrane"/>
    <property type="evidence" value="ECO:0007669"/>
    <property type="project" value="UniProtKB-SubCell"/>
</dbReference>
<dbReference type="Proteomes" id="UP000091929">
    <property type="component" value="Unassembled WGS sequence"/>
</dbReference>
<dbReference type="InterPro" id="IPR001915">
    <property type="entry name" value="Peptidase_M48"/>
</dbReference>
<dbReference type="PANTHER" id="PTHR43221">
    <property type="entry name" value="PROTEASE HTPX"/>
    <property type="match status" value="1"/>
</dbReference>
<evidence type="ECO:0000256" key="6">
    <source>
        <dbReference type="ARBA" id="ARBA00022801"/>
    </source>
</evidence>
<dbReference type="EMBL" id="LNGE01000042">
    <property type="protein sequence ID" value="KYC44785.1"/>
    <property type="molecule type" value="Genomic_DNA"/>
</dbReference>
<name>A0A150IIY8_9EURY</name>
<evidence type="ECO:0000256" key="4">
    <source>
        <dbReference type="ARBA" id="ARBA00022692"/>
    </source>
</evidence>
<dbReference type="Pfam" id="PF01435">
    <property type="entry name" value="Peptidase_M48"/>
    <property type="match status" value="1"/>
</dbReference>
<evidence type="ECO:0000313" key="17">
    <source>
        <dbReference type="Proteomes" id="UP000092401"/>
    </source>
</evidence>
<gene>
    <name evidence="11" type="primary">htpX</name>
    <name evidence="13" type="ORF">APG10_01420</name>
    <name evidence="14" type="ORF">APG11_01044</name>
    <name evidence="15" type="ORF">APG12_01007</name>
</gene>
<evidence type="ECO:0000256" key="11">
    <source>
        <dbReference type="HAMAP-Rule" id="MF_00188"/>
    </source>
</evidence>
<dbReference type="CDD" id="cd07338">
    <property type="entry name" value="M48B_HtpX_like"/>
    <property type="match status" value="1"/>
</dbReference>
<feature type="transmembrane region" description="Helical" evidence="11">
    <location>
        <begin position="148"/>
        <end position="170"/>
    </location>
</feature>
<protein>
    <recommendedName>
        <fullName evidence="11">Protease HtpX homolog</fullName>
        <ecNumber evidence="11">3.4.24.-</ecNumber>
    </recommendedName>
</protein>
<dbReference type="GO" id="GO:0008270">
    <property type="term" value="F:zinc ion binding"/>
    <property type="evidence" value="ECO:0007669"/>
    <property type="project" value="UniProtKB-UniRule"/>
</dbReference>
<feature type="transmembrane region" description="Helical" evidence="11">
    <location>
        <begin position="36"/>
        <end position="54"/>
    </location>
</feature>
<evidence type="ECO:0000256" key="5">
    <source>
        <dbReference type="ARBA" id="ARBA00022723"/>
    </source>
</evidence>
<evidence type="ECO:0000256" key="1">
    <source>
        <dbReference type="ARBA" id="ARBA00009779"/>
    </source>
</evidence>
<organism evidence="13 17">
    <name type="scientific">Candidatus Methanofastidiosum methylothiophilum</name>
    <dbReference type="NCBI Taxonomy" id="1705564"/>
    <lineage>
        <taxon>Archaea</taxon>
        <taxon>Methanobacteriati</taxon>
        <taxon>Methanobacteriota</taxon>
        <taxon>Stenosarchaea group</taxon>
        <taxon>Candidatus Methanofastidiosia</taxon>
        <taxon>Candidatus Methanofastidiosales</taxon>
        <taxon>Candidatus Methanofastidiosaceae</taxon>
        <taxon>Candidatus Methanofastidiosum</taxon>
    </lineage>
</organism>
<feature type="transmembrane region" description="Helical" evidence="11">
    <location>
        <begin position="7"/>
        <end position="30"/>
    </location>
</feature>
<keyword evidence="3 11" id="KW-0645">Protease</keyword>
<dbReference type="EC" id="3.4.24.-" evidence="11"/>
<keyword evidence="4 11" id="KW-0812">Transmembrane</keyword>
<dbReference type="InterPro" id="IPR050083">
    <property type="entry name" value="HtpX_protease"/>
</dbReference>
<evidence type="ECO:0000256" key="3">
    <source>
        <dbReference type="ARBA" id="ARBA00022670"/>
    </source>
</evidence>
<evidence type="ECO:0000256" key="2">
    <source>
        <dbReference type="ARBA" id="ARBA00022475"/>
    </source>
</evidence>
<dbReference type="GO" id="GO:0006508">
    <property type="term" value="P:proteolysis"/>
    <property type="evidence" value="ECO:0007669"/>
    <property type="project" value="UniProtKB-KW"/>
</dbReference>
<feature type="active site" evidence="11">
    <location>
        <position position="139"/>
    </location>
</feature>
<comment type="subcellular location">
    <subcellularLocation>
        <location evidence="11">Cell membrane</location>
        <topology evidence="11">Multi-pass membrane protein</topology>
    </subcellularLocation>
</comment>